<accession>A0ABU6F253</accession>
<name>A0ABU6F253_9ACTN</name>
<dbReference type="Pfam" id="PF01569">
    <property type="entry name" value="PAP2"/>
    <property type="match status" value="1"/>
</dbReference>
<dbReference type="EMBL" id="JAOZYC010000088">
    <property type="protein sequence ID" value="MEB8338092.1"/>
    <property type="molecule type" value="Genomic_DNA"/>
</dbReference>
<evidence type="ECO:0000313" key="3">
    <source>
        <dbReference type="EMBL" id="MEB8338092.1"/>
    </source>
</evidence>
<dbReference type="Proteomes" id="UP001354931">
    <property type="component" value="Unassembled WGS sequence"/>
</dbReference>
<dbReference type="Gene3D" id="1.10.606.10">
    <property type="entry name" value="Vanadium-containing Chloroperoxidase, domain 2"/>
    <property type="match status" value="2"/>
</dbReference>
<protein>
    <submittedName>
        <fullName evidence="3">Phosphatase PAP2 family protein</fullName>
    </submittedName>
</protein>
<dbReference type="InterPro" id="IPR016119">
    <property type="entry name" value="Br/Cl_peroxidase_C"/>
</dbReference>
<feature type="region of interest" description="Disordered" evidence="1">
    <location>
        <begin position="1"/>
        <end position="55"/>
    </location>
</feature>
<dbReference type="InterPro" id="IPR000326">
    <property type="entry name" value="PAP2/HPO"/>
</dbReference>
<dbReference type="InterPro" id="IPR052559">
    <property type="entry name" value="V-haloperoxidase"/>
</dbReference>
<evidence type="ECO:0000256" key="1">
    <source>
        <dbReference type="SAM" id="MobiDB-lite"/>
    </source>
</evidence>
<evidence type="ECO:0000313" key="4">
    <source>
        <dbReference type="Proteomes" id="UP001354931"/>
    </source>
</evidence>
<proteinExistence type="predicted"/>
<gene>
    <name evidence="3" type="ORF">OKJ99_11335</name>
</gene>
<reference evidence="3 4" key="1">
    <citation type="submission" date="2022-10" db="EMBL/GenBank/DDBJ databases">
        <authorList>
            <person name="Xie J."/>
            <person name="Shen N."/>
        </authorList>
    </citation>
    <scope>NUCLEOTIDE SEQUENCE [LARGE SCALE GENOMIC DNA]</scope>
    <source>
        <strain evidence="3 4">YIM65594</strain>
    </source>
</reference>
<dbReference type="RefSeq" id="WP_326015830.1">
    <property type="nucleotide sequence ID" value="NZ_JAOZYC010000088.1"/>
</dbReference>
<evidence type="ECO:0000259" key="2">
    <source>
        <dbReference type="Pfam" id="PF01569"/>
    </source>
</evidence>
<comment type="caution">
    <text evidence="3">The sequence shown here is derived from an EMBL/GenBank/DDBJ whole genome shotgun (WGS) entry which is preliminary data.</text>
</comment>
<dbReference type="PANTHER" id="PTHR34599">
    <property type="entry name" value="PEROXIDASE-RELATED"/>
    <property type="match status" value="1"/>
</dbReference>
<dbReference type="PANTHER" id="PTHR34599:SF1">
    <property type="entry name" value="PHOSPHATIDIC ACID PHOSPHATASE TYPE 2_HALOPEROXIDASE DOMAIN-CONTAINING PROTEIN"/>
    <property type="match status" value="1"/>
</dbReference>
<dbReference type="InterPro" id="IPR036938">
    <property type="entry name" value="PAP2/HPO_sf"/>
</dbReference>
<keyword evidence="4" id="KW-1185">Reference proteome</keyword>
<dbReference type="SUPFAM" id="SSF48317">
    <property type="entry name" value="Acid phosphatase/Vanadium-dependent haloperoxidase"/>
    <property type="match status" value="1"/>
</dbReference>
<feature type="domain" description="Phosphatidic acid phosphatase type 2/haloperoxidase" evidence="2">
    <location>
        <begin position="104"/>
        <end position="179"/>
    </location>
</feature>
<organism evidence="3 4">
    <name type="scientific">Streptomyces endophyticus</name>
    <dbReference type="NCBI Taxonomy" id="714166"/>
    <lineage>
        <taxon>Bacteria</taxon>
        <taxon>Bacillati</taxon>
        <taxon>Actinomycetota</taxon>
        <taxon>Actinomycetes</taxon>
        <taxon>Kitasatosporales</taxon>
        <taxon>Streptomycetaceae</taxon>
        <taxon>Streptomyces</taxon>
    </lineage>
</organism>
<sequence>MDPSEAASIRGRGGRSSRPCSSNEVEGAVRQPDPPDPSCWTAPTSTDCPRRPPWTPRYRADLAEVRAYGAANSTVRTERQTETATFWFGSSLTLCTEPLRVALFHAALVNTQIATSDSKYAYLRWRPVTAIRTGTIAPDPTWTPPHVTPAHPDYPSGHTTYAGAAEAILSTLARPTRPASPSASRSRRTCCAMRHGCRQAVSTRLSIK</sequence>